<gene>
    <name evidence="1" type="ORF">KAT72_21640</name>
</gene>
<dbReference type="RefSeq" id="WP_212514883.1">
    <property type="nucleotide sequence ID" value="NZ_CAWQDX010000127.1"/>
</dbReference>
<reference evidence="1 2" key="1">
    <citation type="submission" date="2021-04" db="EMBL/GenBank/DDBJ databases">
        <title>Draft Genome of Aeromonas popoffii ID682, isolated from a natural water source in Idaho.</title>
        <authorList>
            <person name="Testerman T."/>
            <person name="Graf J."/>
        </authorList>
    </citation>
    <scope>NUCLEOTIDE SEQUENCE [LARGE SCALE GENOMIC DNA]</scope>
    <source>
        <strain evidence="1 2">ID682</strain>
    </source>
</reference>
<evidence type="ECO:0000313" key="1">
    <source>
        <dbReference type="EMBL" id="MBR7631520.1"/>
    </source>
</evidence>
<evidence type="ECO:0000313" key="2">
    <source>
        <dbReference type="Proteomes" id="UP000675653"/>
    </source>
</evidence>
<accession>A0ABS5GWK3</accession>
<dbReference type="InterPro" id="IPR003458">
    <property type="entry name" value="Phage_T4_Gp38_tail_assem"/>
</dbReference>
<keyword evidence="2" id="KW-1185">Reference proteome</keyword>
<dbReference type="Proteomes" id="UP000675653">
    <property type="component" value="Unassembled WGS sequence"/>
</dbReference>
<proteinExistence type="predicted"/>
<sequence>MEQIEIISATHPRHLATDPETITLDVLFAHLPEPVAFTARKDDPEPHGRELYSRAVFGEFGDIEVLLTAPPTEAQQQAILADKLKQAASAMAPLEDAHTLGIISEAERVRLTRWQHHRVTLYRLPQSDGWPSEVSWPEEPQ</sequence>
<dbReference type="EMBL" id="JAGRZL010000098">
    <property type="protein sequence ID" value="MBR7631520.1"/>
    <property type="molecule type" value="Genomic_DNA"/>
</dbReference>
<comment type="caution">
    <text evidence="1">The sequence shown here is derived from an EMBL/GenBank/DDBJ whole genome shotgun (WGS) entry which is preliminary data.</text>
</comment>
<dbReference type="Pfam" id="PF02413">
    <property type="entry name" value="Caudo_TAP"/>
    <property type="match status" value="1"/>
</dbReference>
<organism evidence="1 2">
    <name type="scientific">Aeromonas popoffii</name>
    <dbReference type="NCBI Taxonomy" id="70856"/>
    <lineage>
        <taxon>Bacteria</taxon>
        <taxon>Pseudomonadati</taxon>
        <taxon>Pseudomonadota</taxon>
        <taxon>Gammaproteobacteria</taxon>
        <taxon>Aeromonadales</taxon>
        <taxon>Aeromonadaceae</taxon>
        <taxon>Aeromonas</taxon>
    </lineage>
</organism>
<name>A0ABS5GWK3_9GAMM</name>
<protein>
    <submittedName>
        <fullName evidence="1">Tail fiber assembly protein</fullName>
    </submittedName>
</protein>